<keyword evidence="2" id="KW-1185">Reference proteome</keyword>
<evidence type="ECO:0000313" key="1">
    <source>
        <dbReference type="EMBL" id="TCO64242.1"/>
    </source>
</evidence>
<dbReference type="RefSeq" id="WP_132109888.1">
    <property type="nucleotide sequence ID" value="NZ_SLWS01000001.1"/>
</dbReference>
<organism evidence="1 2">
    <name type="scientific">Actinocrispum wychmicini</name>
    <dbReference type="NCBI Taxonomy" id="1213861"/>
    <lineage>
        <taxon>Bacteria</taxon>
        <taxon>Bacillati</taxon>
        <taxon>Actinomycetota</taxon>
        <taxon>Actinomycetes</taxon>
        <taxon>Pseudonocardiales</taxon>
        <taxon>Pseudonocardiaceae</taxon>
        <taxon>Actinocrispum</taxon>
    </lineage>
</organism>
<comment type="caution">
    <text evidence="1">The sequence shown here is derived from an EMBL/GenBank/DDBJ whole genome shotgun (WGS) entry which is preliminary data.</text>
</comment>
<dbReference type="Proteomes" id="UP000295680">
    <property type="component" value="Unassembled WGS sequence"/>
</dbReference>
<evidence type="ECO:0000313" key="2">
    <source>
        <dbReference type="Proteomes" id="UP000295680"/>
    </source>
</evidence>
<sequence>MIIHVDSSIAQNLTTATRELAELTHSWGHDLHEITTDTVNAADAPRDNEKGIDPVALSALMLSIPSAALAVTDLVDRIQKRRRATDLIHRAQQLADQHINLTLETQDGPIELASLDPDQLLNLSATEQDPPT</sequence>
<gene>
    <name evidence="1" type="ORF">EV192_1016</name>
</gene>
<protein>
    <submittedName>
        <fullName evidence="1">Uncharacterized protein</fullName>
    </submittedName>
</protein>
<proteinExistence type="predicted"/>
<dbReference type="EMBL" id="SLWS01000001">
    <property type="protein sequence ID" value="TCO64242.1"/>
    <property type="molecule type" value="Genomic_DNA"/>
</dbReference>
<dbReference type="AlphaFoldDB" id="A0A4R2JYD3"/>
<dbReference type="OrthoDB" id="4220620at2"/>
<accession>A0A4R2JYD3</accession>
<reference evidence="1 2" key="1">
    <citation type="submission" date="2019-03" db="EMBL/GenBank/DDBJ databases">
        <title>Genomic Encyclopedia of Type Strains, Phase IV (KMG-IV): sequencing the most valuable type-strain genomes for metagenomic binning, comparative biology and taxonomic classification.</title>
        <authorList>
            <person name="Goeker M."/>
        </authorList>
    </citation>
    <scope>NUCLEOTIDE SEQUENCE [LARGE SCALE GENOMIC DNA]</scope>
    <source>
        <strain evidence="1 2">DSM 45934</strain>
    </source>
</reference>
<name>A0A4R2JYD3_9PSEU</name>